<protein>
    <submittedName>
        <fullName evidence="1">Uncharacterized protein</fullName>
    </submittedName>
</protein>
<dbReference type="EMBL" id="CP121472">
    <property type="protein sequence ID" value="WPL18273.1"/>
    <property type="molecule type" value="Genomic_DNA"/>
</dbReference>
<organism evidence="1 2">
    <name type="scientific">Thiorhodovibrio winogradskyi</name>
    <dbReference type="NCBI Taxonomy" id="77007"/>
    <lineage>
        <taxon>Bacteria</taxon>
        <taxon>Pseudomonadati</taxon>
        <taxon>Pseudomonadota</taxon>
        <taxon>Gammaproteobacteria</taxon>
        <taxon>Chromatiales</taxon>
        <taxon>Chromatiaceae</taxon>
        <taxon>Thiorhodovibrio</taxon>
    </lineage>
</organism>
<gene>
    <name evidence="1" type="ORF">Thiowin_03339</name>
</gene>
<accession>A0ABZ0SC71</accession>
<name>A0ABZ0SC71_9GAMM</name>
<dbReference type="SUPFAM" id="SSF46689">
    <property type="entry name" value="Homeodomain-like"/>
    <property type="match status" value="1"/>
</dbReference>
<dbReference type="InterPro" id="IPR009057">
    <property type="entry name" value="Homeodomain-like_sf"/>
</dbReference>
<dbReference type="InterPro" id="IPR007367">
    <property type="entry name" value="DUF433"/>
</dbReference>
<reference evidence="1 2" key="1">
    <citation type="journal article" date="2023" name="Microorganisms">
        <title>Thiorhodovibrio frisius and Trv. litoralis spp. nov., Two Novel Members from a Clade of Fastidious Purple Sulfur Bacteria That Exhibit Unique Red-Shifted Light-Harvesting Capabilities.</title>
        <authorList>
            <person name="Methner A."/>
            <person name="Kuzyk S.B."/>
            <person name="Petersen J."/>
            <person name="Bauer S."/>
            <person name="Brinkmann H."/>
            <person name="Sichau K."/>
            <person name="Wanner G."/>
            <person name="Wolf J."/>
            <person name="Neumann-Schaal M."/>
            <person name="Henke P."/>
            <person name="Tank M."/>
            <person name="Sproer C."/>
            <person name="Bunk B."/>
            <person name="Overmann J."/>
        </authorList>
    </citation>
    <scope>NUCLEOTIDE SEQUENCE [LARGE SCALE GENOMIC DNA]</scope>
    <source>
        <strain evidence="1 2">DSM 6702</strain>
    </source>
</reference>
<dbReference type="Gene3D" id="1.10.10.10">
    <property type="entry name" value="Winged helix-like DNA-binding domain superfamily/Winged helix DNA-binding domain"/>
    <property type="match status" value="1"/>
</dbReference>
<evidence type="ECO:0000313" key="1">
    <source>
        <dbReference type="EMBL" id="WPL18273.1"/>
    </source>
</evidence>
<proteinExistence type="predicted"/>
<sequence length="40" mass="4661">MHTQNNNELLQRITVRADVFGGKPIIRDMRISVELILNVR</sequence>
<dbReference type="RefSeq" id="WP_328984047.1">
    <property type="nucleotide sequence ID" value="NZ_CP121472.1"/>
</dbReference>
<dbReference type="InterPro" id="IPR036388">
    <property type="entry name" value="WH-like_DNA-bd_sf"/>
</dbReference>
<dbReference type="Proteomes" id="UP001432180">
    <property type="component" value="Chromosome"/>
</dbReference>
<dbReference type="Pfam" id="PF04255">
    <property type="entry name" value="DUF433"/>
    <property type="match status" value="1"/>
</dbReference>
<keyword evidence="2" id="KW-1185">Reference proteome</keyword>
<evidence type="ECO:0000313" key="2">
    <source>
        <dbReference type="Proteomes" id="UP001432180"/>
    </source>
</evidence>